<keyword evidence="15" id="KW-1185">Reference proteome</keyword>
<dbReference type="Pfam" id="PF02150">
    <property type="entry name" value="Zn_ribbon_RPB9"/>
    <property type="match status" value="1"/>
</dbReference>
<proteinExistence type="inferred from homology"/>
<dbReference type="STRING" id="42157.A0A182EJ03"/>
<dbReference type="Pfam" id="PF01991">
    <property type="entry name" value="vATP-synt_E"/>
    <property type="match status" value="1"/>
</dbReference>
<evidence type="ECO:0000256" key="1">
    <source>
        <dbReference type="ARBA" id="ARBA00004604"/>
    </source>
</evidence>
<evidence type="ECO:0000256" key="9">
    <source>
        <dbReference type="ARBA" id="ARBA00023163"/>
    </source>
</evidence>
<keyword evidence="6 11" id="KW-0863">Zinc-finger</keyword>
<keyword evidence="5 12" id="KW-0479">Metal-binding</keyword>
<comment type="subcellular location">
    <subcellularLocation>
        <location evidence="1">Nucleus</location>
        <location evidence="1">Nucleolus</location>
    </subcellularLocation>
</comment>
<reference evidence="16" key="1">
    <citation type="submission" date="2016-06" db="UniProtKB">
        <authorList>
            <consortium name="WormBaseParasite"/>
        </authorList>
    </citation>
    <scope>IDENTIFICATION</scope>
</reference>
<comment type="similarity">
    <text evidence="12">Belongs to the archaeal rpoM/eukaryotic RPA12/RPB9/RPC11 RNA polymerase family.</text>
</comment>
<accession>A0A182EJ03</accession>
<dbReference type="GO" id="GO:0006351">
    <property type="term" value="P:DNA-templated transcription"/>
    <property type="evidence" value="ECO:0007669"/>
    <property type="project" value="InterPro"/>
</dbReference>
<dbReference type="InterPro" id="IPR002842">
    <property type="entry name" value="ATPase_V1_Esu"/>
</dbReference>
<evidence type="ECO:0000256" key="4">
    <source>
        <dbReference type="ARBA" id="ARBA00022478"/>
    </source>
</evidence>
<comment type="similarity">
    <text evidence="2">Belongs to the V-ATPase E subunit family.</text>
</comment>
<dbReference type="InterPro" id="IPR034012">
    <property type="entry name" value="Zn_ribbon_RPB9_C"/>
</dbReference>
<evidence type="ECO:0000256" key="10">
    <source>
        <dbReference type="ARBA" id="ARBA00023242"/>
    </source>
</evidence>
<feature type="domain" description="TFIIS-type" evidence="13">
    <location>
        <begin position="316"/>
        <end position="358"/>
    </location>
</feature>
<sequence>MGLSDNDVQKQLRHMIAFIEQEAIEKAEEIDAKAEEEFNIEKGRLVQQQRTKILEYYEKKEKQVELQRKIQSSNMLNQGRLKYLKAREDHLNKVLEEAQLNLNRISEDSAKYPSILRGLILQALFQVLEPEVTLRCRKKDENMIQKLLPECLNELEEQWGERTKVKIDTTQYLPDESAGGVELSAKDGKIKVSSTLGSRLELIAAQDKLLKKIRKKRGCGGAFGEKEFVEVQILKRDITGSVNLKDDRRAWICCNNMLYPKEDKENRQLLYACRNCDHKQLSENPCIYVNKLMHEVDELTQIVADVVHDPTLPKTEDHPCPMCQGREAVFFQAQSRRAEEEMRLYYVCMNPSCAHRWTD</sequence>
<dbReference type="Gene3D" id="6.10.250.1620">
    <property type="match status" value="1"/>
</dbReference>
<keyword evidence="8" id="KW-0406">Ion transport</keyword>
<evidence type="ECO:0000256" key="8">
    <source>
        <dbReference type="ARBA" id="ARBA00023065"/>
    </source>
</evidence>
<dbReference type="Gene3D" id="2.20.25.10">
    <property type="match status" value="2"/>
</dbReference>
<dbReference type="HAMAP" id="MF_00311">
    <property type="entry name" value="ATP_synth_E_arch"/>
    <property type="match status" value="1"/>
</dbReference>
<organism evidence="16">
    <name type="scientific">Onchocerca ochengi</name>
    <name type="common">Filarial nematode worm</name>
    <dbReference type="NCBI Taxonomy" id="42157"/>
    <lineage>
        <taxon>Eukaryota</taxon>
        <taxon>Metazoa</taxon>
        <taxon>Ecdysozoa</taxon>
        <taxon>Nematoda</taxon>
        <taxon>Chromadorea</taxon>
        <taxon>Rhabditida</taxon>
        <taxon>Spirurina</taxon>
        <taxon>Spiruromorpha</taxon>
        <taxon>Filarioidea</taxon>
        <taxon>Onchocercidae</taxon>
        <taxon>Onchocerca</taxon>
    </lineage>
</organism>
<dbReference type="Pfam" id="PF01096">
    <property type="entry name" value="Zn_ribbon_TFIIS"/>
    <property type="match status" value="1"/>
</dbReference>
<dbReference type="Proteomes" id="UP000271087">
    <property type="component" value="Unassembled WGS sequence"/>
</dbReference>
<evidence type="ECO:0000256" key="3">
    <source>
        <dbReference type="ARBA" id="ARBA00022448"/>
    </source>
</evidence>
<dbReference type="PROSITE" id="PS00466">
    <property type="entry name" value="ZF_TFIIS_1"/>
    <property type="match status" value="1"/>
</dbReference>
<dbReference type="GO" id="GO:0046961">
    <property type="term" value="F:proton-transporting ATPase activity, rotational mechanism"/>
    <property type="evidence" value="ECO:0007669"/>
    <property type="project" value="InterPro"/>
</dbReference>
<dbReference type="AlphaFoldDB" id="A0A182EJ03"/>
<dbReference type="OrthoDB" id="10263003at2759"/>
<dbReference type="SUPFAM" id="SSF160527">
    <property type="entry name" value="V-type ATPase subunit E-like"/>
    <property type="match status" value="1"/>
</dbReference>
<dbReference type="SUPFAM" id="SSF57783">
    <property type="entry name" value="Zinc beta-ribbon"/>
    <property type="match status" value="2"/>
</dbReference>
<dbReference type="GO" id="GO:0005730">
    <property type="term" value="C:nucleolus"/>
    <property type="evidence" value="ECO:0007669"/>
    <property type="project" value="UniProtKB-SubCell"/>
</dbReference>
<protein>
    <submittedName>
        <fullName evidence="16">TFIIS-type domain-containing protein</fullName>
    </submittedName>
</protein>
<evidence type="ECO:0000313" key="16">
    <source>
        <dbReference type="WBParaSite" id="nOo.2.0.1.t08087-RA"/>
    </source>
</evidence>
<gene>
    <name evidence="14" type="ORF">NOO_LOCUS8087</name>
</gene>
<dbReference type="FunFam" id="2.20.25.10:FF:000004">
    <property type="entry name" value="DNA-directed RNA polymerase subunit"/>
    <property type="match status" value="1"/>
</dbReference>
<dbReference type="InterPro" id="IPR001222">
    <property type="entry name" value="Znf_TFIIS"/>
</dbReference>
<dbReference type="PROSITE" id="PS51133">
    <property type="entry name" value="ZF_TFIIS_2"/>
    <property type="match status" value="1"/>
</dbReference>
<dbReference type="GO" id="GO:0033178">
    <property type="term" value="C:proton-transporting two-sector ATPase complex, catalytic domain"/>
    <property type="evidence" value="ECO:0007669"/>
    <property type="project" value="InterPro"/>
</dbReference>
<reference evidence="14 15" key="2">
    <citation type="submission" date="2018-08" db="EMBL/GenBank/DDBJ databases">
        <authorList>
            <person name="Laetsch R D."/>
            <person name="Stevens L."/>
            <person name="Kumar S."/>
            <person name="Blaxter L. M."/>
        </authorList>
    </citation>
    <scope>NUCLEOTIDE SEQUENCE [LARGE SCALE GENOMIC DNA]</scope>
</reference>
<dbReference type="GO" id="GO:0008270">
    <property type="term" value="F:zinc ion binding"/>
    <property type="evidence" value="ECO:0007669"/>
    <property type="project" value="UniProtKB-KW"/>
</dbReference>
<evidence type="ECO:0000256" key="12">
    <source>
        <dbReference type="RuleBase" id="RU003474"/>
    </source>
</evidence>
<keyword evidence="4 12" id="KW-0240">DNA-directed RNA polymerase</keyword>
<dbReference type="SMART" id="SM00440">
    <property type="entry name" value="ZnF_C2C2"/>
    <property type="match status" value="1"/>
</dbReference>
<keyword evidence="9 12" id="KW-0804">Transcription</keyword>
<evidence type="ECO:0000256" key="7">
    <source>
        <dbReference type="ARBA" id="ARBA00022833"/>
    </source>
</evidence>
<dbReference type="GO" id="GO:0003676">
    <property type="term" value="F:nucleic acid binding"/>
    <property type="evidence" value="ECO:0007669"/>
    <property type="project" value="InterPro"/>
</dbReference>
<keyword evidence="3" id="KW-0813">Transport</keyword>
<evidence type="ECO:0000256" key="6">
    <source>
        <dbReference type="ARBA" id="ARBA00022771"/>
    </source>
</evidence>
<dbReference type="CDD" id="cd10508">
    <property type="entry name" value="Zn-ribbon_RPB9"/>
    <property type="match status" value="1"/>
</dbReference>
<name>A0A182EJ03_ONCOC</name>
<dbReference type="PANTHER" id="PTHR45715">
    <property type="entry name" value="ATPASE H+-TRANSPORTING V1 SUBUNIT E1A-RELATED"/>
    <property type="match status" value="1"/>
</dbReference>
<keyword evidence="7" id="KW-0862">Zinc</keyword>
<dbReference type="InterPro" id="IPR038495">
    <property type="entry name" value="ATPase_E_C"/>
</dbReference>
<dbReference type="GO" id="GO:0000428">
    <property type="term" value="C:DNA-directed RNA polymerase complex"/>
    <property type="evidence" value="ECO:0007669"/>
    <property type="project" value="UniProtKB-KW"/>
</dbReference>
<evidence type="ECO:0000259" key="13">
    <source>
        <dbReference type="PROSITE" id="PS51133"/>
    </source>
</evidence>
<dbReference type="EMBL" id="UYRW01003201">
    <property type="protein sequence ID" value="VDK88278.1"/>
    <property type="molecule type" value="Genomic_DNA"/>
</dbReference>
<evidence type="ECO:0000256" key="2">
    <source>
        <dbReference type="ARBA" id="ARBA00005901"/>
    </source>
</evidence>
<dbReference type="InterPro" id="IPR001529">
    <property type="entry name" value="Zn_ribbon_RPB9"/>
</dbReference>
<evidence type="ECO:0000313" key="14">
    <source>
        <dbReference type="EMBL" id="VDK88278.1"/>
    </source>
</evidence>
<evidence type="ECO:0000256" key="11">
    <source>
        <dbReference type="PROSITE-ProRule" id="PRU00472"/>
    </source>
</evidence>
<dbReference type="WBParaSite" id="nOo.2.0.1.t08087-RA">
    <property type="protein sequence ID" value="nOo.2.0.1.t08087-RA"/>
    <property type="gene ID" value="nOo.2.0.1.g08087"/>
</dbReference>
<dbReference type="GO" id="GO:0005654">
    <property type="term" value="C:nucleoplasm"/>
    <property type="evidence" value="ECO:0007669"/>
    <property type="project" value="UniProtKB-ARBA"/>
</dbReference>
<keyword evidence="10" id="KW-0539">Nucleus</keyword>
<dbReference type="SMART" id="SM00661">
    <property type="entry name" value="RPOL9"/>
    <property type="match status" value="1"/>
</dbReference>
<dbReference type="Gene3D" id="3.30.2320.30">
    <property type="entry name" value="ATP synthase, E subunit, C-terminal"/>
    <property type="match status" value="1"/>
</dbReference>
<evidence type="ECO:0000256" key="5">
    <source>
        <dbReference type="ARBA" id="ARBA00022723"/>
    </source>
</evidence>
<evidence type="ECO:0000313" key="15">
    <source>
        <dbReference type="Proteomes" id="UP000271087"/>
    </source>
</evidence>